<keyword evidence="3" id="KW-0863">Zinc-finger</keyword>
<comment type="caution">
    <text evidence="9">The sequence shown here is derived from an EMBL/GenBank/DDBJ whole genome shotgun (WGS) entry which is preliminary data.</text>
</comment>
<keyword evidence="5" id="KW-0539">Nucleus</keyword>
<feature type="compositionally biased region" description="Acidic residues" evidence="6">
    <location>
        <begin position="11"/>
        <end position="22"/>
    </location>
</feature>
<dbReference type="Proteomes" id="UP001295794">
    <property type="component" value="Unassembled WGS sequence"/>
</dbReference>
<evidence type="ECO:0000313" key="8">
    <source>
        <dbReference type="EMBL" id="CAK5275053.1"/>
    </source>
</evidence>
<feature type="region of interest" description="Disordered" evidence="6">
    <location>
        <begin position="1"/>
        <end position="104"/>
    </location>
</feature>
<dbReference type="PANTHER" id="PTHR46481:SF10">
    <property type="entry name" value="ZINC FINGER BED DOMAIN-CONTAINING PROTEIN 39"/>
    <property type="match status" value="1"/>
</dbReference>
<proteinExistence type="predicted"/>
<reference evidence="9" key="1">
    <citation type="submission" date="2023-11" db="EMBL/GenBank/DDBJ databases">
        <authorList>
            <person name="De Vega J J."/>
            <person name="De Vega J J."/>
        </authorList>
    </citation>
    <scope>NUCLEOTIDE SEQUENCE</scope>
</reference>
<organism evidence="9 10">
    <name type="scientific">Mycena citricolor</name>
    <dbReference type="NCBI Taxonomy" id="2018698"/>
    <lineage>
        <taxon>Eukaryota</taxon>
        <taxon>Fungi</taxon>
        <taxon>Dikarya</taxon>
        <taxon>Basidiomycota</taxon>
        <taxon>Agaricomycotina</taxon>
        <taxon>Agaricomycetes</taxon>
        <taxon>Agaricomycetidae</taxon>
        <taxon>Agaricales</taxon>
        <taxon>Marasmiineae</taxon>
        <taxon>Mycenaceae</taxon>
        <taxon>Mycena</taxon>
    </lineage>
</organism>
<dbReference type="AlphaFoldDB" id="A0AAD2HJ94"/>
<evidence type="ECO:0000256" key="3">
    <source>
        <dbReference type="ARBA" id="ARBA00022771"/>
    </source>
</evidence>
<keyword evidence="4" id="KW-0862">Zinc</keyword>
<evidence type="ECO:0000256" key="6">
    <source>
        <dbReference type="SAM" id="MobiDB-lite"/>
    </source>
</evidence>
<feature type="region of interest" description="Disordered" evidence="6">
    <location>
        <begin position="148"/>
        <end position="175"/>
    </location>
</feature>
<accession>A0AAD2HJ94</accession>
<dbReference type="EMBL" id="CAVNYO010000405">
    <property type="protein sequence ID" value="CAK5275057.1"/>
    <property type="molecule type" value="Genomic_DNA"/>
</dbReference>
<evidence type="ECO:0000313" key="7">
    <source>
        <dbReference type="EMBL" id="CAK5275049.1"/>
    </source>
</evidence>
<evidence type="ECO:0000313" key="9">
    <source>
        <dbReference type="EMBL" id="CAK5275057.1"/>
    </source>
</evidence>
<dbReference type="GO" id="GO:0008270">
    <property type="term" value="F:zinc ion binding"/>
    <property type="evidence" value="ECO:0007669"/>
    <property type="project" value="UniProtKB-KW"/>
</dbReference>
<dbReference type="EMBL" id="CAVNYO010000404">
    <property type="protein sequence ID" value="CAK5275053.1"/>
    <property type="molecule type" value="Genomic_DNA"/>
</dbReference>
<evidence type="ECO:0000256" key="2">
    <source>
        <dbReference type="ARBA" id="ARBA00022723"/>
    </source>
</evidence>
<dbReference type="EMBL" id="CAVNYO010000403">
    <property type="protein sequence ID" value="CAK5275049.1"/>
    <property type="molecule type" value="Genomic_DNA"/>
</dbReference>
<feature type="compositionally biased region" description="Polar residues" evidence="6">
    <location>
        <begin position="153"/>
        <end position="167"/>
    </location>
</feature>
<evidence type="ECO:0000256" key="4">
    <source>
        <dbReference type="ARBA" id="ARBA00022833"/>
    </source>
</evidence>
<gene>
    <name evidence="7" type="ORF">MYCIT1_LOCUS22567</name>
    <name evidence="8" type="ORF">MYCIT1_LOCUS22575</name>
    <name evidence="9" type="ORF">MYCIT1_LOCUS22585</name>
</gene>
<keyword evidence="10" id="KW-1185">Reference proteome</keyword>
<keyword evidence="2" id="KW-0479">Metal-binding</keyword>
<dbReference type="PANTHER" id="PTHR46481">
    <property type="entry name" value="ZINC FINGER BED DOMAIN-CONTAINING PROTEIN 4"/>
    <property type="match status" value="1"/>
</dbReference>
<dbReference type="GO" id="GO:0005634">
    <property type="term" value="C:nucleus"/>
    <property type="evidence" value="ECO:0007669"/>
    <property type="project" value="UniProtKB-SubCell"/>
</dbReference>
<name>A0AAD2HJ94_9AGAR</name>
<evidence type="ECO:0000256" key="5">
    <source>
        <dbReference type="ARBA" id="ARBA00023242"/>
    </source>
</evidence>
<sequence length="335" mass="36741">MAYHLVLGNLSEEDEDDFELEEIDRPDPEPTSKKGNKRVLVDGQPATKSLKRAKKTSTSAGPTLEVIDVGDEDNDDAQIAGQGGKRGPKSNTLDHFHPPRATVSGSGARWEFICRHCGKSSTVPRKVKKDKSFDDEASKPFTGNLATHIRTQHLGQPTPTPASVSTGQEREPGDVSSKIMESFLLQGALNPAVRKSQKGFLRVFSAWLLEKGLAFTTGESLGLKRVFQYVDSKYGLPSDTTVRNTLAEMFATMLGHVKSALNDVTSKIAVSEDTWTTRSMIFTFAGTIANWVSEDWELIEAVLDFHPIEEKGHEGLYASAALAQRLAKLDILKKI</sequence>
<comment type="subcellular location">
    <subcellularLocation>
        <location evidence="1">Nucleus</location>
    </subcellularLocation>
</comment>
<feature type="compositionally biased region" description="Basic and acidic residues" evidence="6">
    <location>
        <begin position="23"/>
        <end position="32"/>
    </location>
</feature>
<evidence type="ECO:0000313" key="10">
    <source>
        <dbReference type="Proteomes" id="UP001295794"/>
    </source>
</evidence>
<dbReference type="InterPro" id="IPR052035">
    <property type="entry name" value="ZnF_BED_domain_contain"/>
</dbReference>
<evidence type="ECO:0000256" key="1">
    <source>
        <dbReference type="ARBA" id="ARBA00004123"/>
    </source>
</evidence>
<protein>
    <recommendedName>
        <fullName evidence="11">BED-type domain-containing protein</fullName>
    </recommendedName>
</protein>
<evidence type="ECO:0008006" key="11">
    <source>
        <dbReference type="Google" id="ProtNLM"/>
    </source>
</evidence>